<keyword evidence="1" id="KW-0472">Membrane</keyword>
<organism evidence="2 3">
    <name type="scientific">Berkelbacteria bacterium GW2011_GWA2_35_9</name>
    <dbReference type="NCBI Taxonomy" id="1618333"/>
    <lineage>
        <taxon>Bacteria</taxon>
        <taxon>Candidatus Berkelbacteria</taxon>
    </lineage>
</organism>
<dbReference type="InterPro" id="IPR043993">
    <property type="entry name" value="T4SS_pilin"/>
</dbReference>
<gene>
    <name evidence="2" type="ORF">UR93_C0030G0003</name>
</gene>
<dbReference type="STRING" id="1618333.UR93_C0030G0003"/>
<proteinExistence type="predicted"/>
<comment type="caution">
    <text evidence="2">The sequence shown here is derived from an EMBL/GenBank/DDBJ whole genome shotgun (WGS) entry which is preliminary data.</text>
</comment>
<evidence type="ECO:0000256" key="1">
    <source>
        <dbReference type="SAM" id="Phobius"/>
    </source>
</evidence>
<evidence type="ECO:0008006" key="4">
    <source>
        <dbReference type="Google" id="ProtNLM"/>
    </source>
</evidence>
<evidence type="ECO:0000313" key="3">
    <source>
        <dbReference type="Proteomes" id="UP000034316"/>
    </source>
</evidence>
<sequence>MVYKITNYLIDFASAANPIDDINGINPSNTKLKESFAVNEITPTNLASLIYKTVLSIAGVVFLLMLLFGAFSYLLGAGNEEKTGKAKKLMVDAVIGVALTASAYGIGQFVLNLLST</sequence>
<feature type="transmembrane region" description="Helical" evidence="1">
    <location>
        <begin position="54"/>
        <end position="77"/>
    </location>
</feature>
<name>A0A0G0FK35_9BACT</name>
<keyword evidence="1" id="KW-1133">Transmembrane helix</keyword>
<keyword evidence="1" id="KW-0812">Transmembrane</keyword>
<accession>A0A0G0FK35</accession>
<reference evidence="2 3" key="1">
    <citation type="journal article" date="2015" name="Nature">
        <title>rRNA introns, odd ribosomes, and small enigmatic genomes across a large radiation of phyla.</title>
        <authorList>
            <person name="Brown C.T."/>
            <person name="Hug L.A."/>
            <person name="Thomas B.C."/>
            <person name="Sharon I."/>
            <person name="Castelle C.J."/>
            <person name="Singh A."/>
            <person name="Wilkins M.J."/>
            <person name="Williams K.H."/>
            <person name="Banfield J.F."/>
        </authorList>
    </citation>
    <scope>NUCLEOTIDE SEQUENCE [LARGE SCALE GENOMIC DNA]</scope>
</reference>
<dbReference type="Proteomes" id="UP000034316">
    <property type="component" value="Unassembled WGS sequence"/>
</dbReference>
<evidence type="ECO:0000313" key="2">
    <source>
        <dbReference type="EMBL" id="KKP87830.1"/>
    </source>
</evidence>
<protein>
    <recommendedName>
        <fullName evidence="4">Integral membrane protein</fullName>
    </recommendedName>
</protein>
<dbReference type="AlphaFoldDB" id="A0A0G0FK35"/>
<feature type="transmembrane region" description="Helical" evidence="1">
    <location>
        <begin position="89"/>
        <end position="111"/>
    </location>
</feature>
<dbReference type="EMBL" id="LBRB01000030">
    <property type="protein sequence ID" value="KKP87830.1"/>
    <property type="molecule type" value="Genomic_DNA"/>
</dbReference>
<dbReference type="Pfam" id="PF18895">
    <property type="entry name" value="T4SS_pilin"/>
    <property type="match status" value="1"/>
</dbReference>